<sequence>MQLELNYYYSLTPRVFVNTLIGYRKKEDEKLKTSWEQTRINAYHSVMWNKKPPELLEFMKFTWEQNPQPKLPKPTKKAVYNTFKKWDKIKFKKQE</sequence>
<dbReference type="Proteomes" id="UP001597032">
    <property type="component" value="Unassembled WGS sequence"/>
</dbReference>
<proteinExistence type="predicted"/>
<dbReference type="EMBL" id="JBHTIC010000020">
    <property type="protein sequence ID" value="MFD0762980.1"/>
    <property type="molecule type" value="Genomic_DNA"/>
</dbReference>
<evidence type="ECO:0000313" key="2">
    <source>
        <dbReference type="Proteomes" id="UP001597032"/>
    </source>
</evidence>
<accession>A0ABW2Z8C1</accession>
<gene>
    <name evidence="1" type="ORF">ACFQZW_12890</name>
</gene>
<protein>
    <submittedName>
        <fullName evidence="1">Uncharacterized protein</fullName>
    </submittedName>
</protein>
<organism evidence="1 2">
    <name type="scientific">Lutibacter aestuarii</name>
    <dbReference type="NCBI Taxonomy" id="861111"/>
    <lineage>
        <taxon>Bacteria</taxon>
        <taxon>Pseudomonadati</taxon>
        <taxon>Bacteroidota</taxon>
        <taxon>Flavobacteriia</taxon>
        <taxon>Flavobacteriales</taxon>
        <taxon>Flavobacteriaceae</taxon>
        <taxon>Lutibacter</taxon>
    </lineage>
</organism>
<reference evidence="2" key="1">
    <citation type="journal article" date="2019" name="Int. J. Syst. Evol. Microbiol.">
        <title>The Global Catalogue of Microorganisms (GCM) 10K type strain sequencing project: providing services to taxonomists for standard genome sequencing and annotation.</title>
        <authorList>
            <consortium name="The Broad Institute Genomics Platform"/>
            <consortium name="The Broad Institute Genome Sequencing Center for Infectious Disease"/>
            <person name="Wu L."/>
            <person name="Ma J."/>
        </authorList>
    </citation>
    <scope>NUCLEOTIDE SEQUENCE [LARGE SCALE GENOMIC DNA]</scope>
    <source>
        <strain evidence="2">CCUG 60022</strain>
    </source>
</reference>
<comment type="caution">
    <text evidence="1">The sequence shown here is derived from an EMBL/GenBank/DDBJ whole genome shotgun (WGS) entry which is preliminary data.</text>
</comment>
<evidence type="ECO:0000313" key="1">
    <source>
        <dbReference type="EMBL" id="MFD0762980.1"/>
    </source>
</evidence>
<keyword evidence="2" id="KW-1185">Reference proteome</keyword>
<name>A0ABW2Z8C1_9FLAO</name>
<dbReference type="RefSeq" id="WP_386783518.1">
    <property type="nucleotide sequence ID" value="NZ_JBHTIC010000020.1"/>
</dbReference>